<dbReference type="EMBL" id="CP011509">
    <property type="protein sequence ID" value="AKJ05259.1"/>
    <property type="molecule type" value="Genomic_DNA"/>
</dbReference>
<dbReference type="InterPro" id="IPR009003">
    <property type="entry name" value="Peptidase_S1_PA"/>
</dbReference>
<dbReference type="AlphaFoldDB" id="A0AAC8QDE6"/>
<dbReference type="RefSeq" id="WP_116119837.1">
    <property type="nucleotide sequence ID" value="NZ_CP011509.1"/>
</dbReference>
<reference evidence="3 5" key="2">
    <citation type="submission" date="2018-08" db="EMBL/GenBank/DDBJ databases">
        <title>Genomic Encyclopedia of Archaeal and Bacterial Type Strains, Phase II (KMG-II): from individual species to whole genera.</title>
        <authorList>
            <person name="Goeker M."/>
        </authorList>
    </citation>
    <scope>NUCLEOTIDE SEQUENCE [LARGE SCALE GENOMIC DNA]</scope>
    <source>
        <strain evidence="3 5">DSM 2261</strain>
    </source>
</reference>
<dbReference type="Proteomes" id="UP000256345">
    <property type="component" value="Unassembled WGS sequence"/>
</dbReference>
<dbReference type="KEGG" id="age:AA314_06885"/>
<keyword evidence="5" id="KW-1185">Reference proteome</keyword>
<feature type="signal peptide" evidence="1">
    <location>
        <begin position="1"/>
        <end position="19"/>
    </location>
</feature>
<reference evidence="2 4" key="1">
    <citation type="submission" date="2015-05" db="EMBL/GenBank/DDBJ databases">
        <title>Genome assembly of Archangium gephyra DSM 2261.</title>
        <authorList>
            <person name="Sharma G."/>
            <person name="Subramanian S."/>
        </authorList>
    </citation>
    <scope>NUCLEOTIDE SEQUENCE [LARGE SCALE GENOMIC DNA]</scope>
    <source>
        <strain evidence="2 4">DSM 2261</strain>
    </source>
</reference>
<keyword evidence="1" id="KW-0732">Signal</keyword>
<proteinExistence type="predicted"/>
<gene>
    <name evidence="2" type="ORF">AA314_06885</name>
    <name evidence="3" type="ORF">ATI61_102323</name>
</gene>
<dbReference type="Proteomes" id="UP000035579">
    <property type="component" value="Chromosome"/>
</dbReference>
<evidence type="ECO:0008006" key="6">
    <source>
        <dbReference type="Google" id="ProtNLM"/>
    </source>
</evidence>
<dbReference type="EMBL" id="QUMU01000002">
    <property type="protein sequence ID" value="REG35949.1"/>
    <property type="molecule type" value="Genomic_DNA"/>
</dbReference>
<organism evidence="2 4">
    <name type="scientific">Archangium gephyra</name>
    <dbReference type="NCBI Taxonomy" id="48"/>
    <lineage>
        <taxon>Bacteria</taxon>
        <taxon>Pseudomonadati</taxon>
        <taxon>Myxococcota</taxon>
        <taxon>Myxococcia</taxon>
        <taxon>Myxococcales</taxon>
        <taxon>Cystobacterineae</taxon>
        <taxon>Archangiaceae</taxon>
        <taxon>Archangium</taxon>
    </lineage>
</organism>
<evidence type="ECO:0000256" key="1">
    <source>
        <dbReference type="SAM" id="SignalP"/>
    </source>
</evidence>
<evidence type="ECO:0000313" key="4">
    <source>
        <dbReference type="Proteomes" id="UP000035579"/>
    </source>
</evidence>
<sequence>MLRRLLPLVLVLLATRVSASGPERPSRADLQRALAQYEQSMVRVRGSRAVGPGIIVGTEGQVLTSVLHVNLDAAQVEYGGRTLPATVVLANAYLKVAVVAAPAGTYPAAAVKPNTGDLTGKWLIGIIPGKGRRKDTPASALARKAPAPFFDVGLALPPGSPLYDETGRLVAVSVQRKGRGCRALSLDVVRQQLATKVASP</sequence>
<evidence type="ECO:0000313" key="5">
    <source>
        <dbReference type="Proteomes" id="UP000256345"/>
    </source>
</evidence>
<name>A0AAC8QDE6_9BACT</name>
<accession>A0AAC8QDE6</accession>
<protein>
    <recommendedName>
        <fullName evidence="6">Serine protease</fullName>
    </recommendedName>
</protein>
<feature type="chain" id="PRO_5042190333" description="Serine protease" evidence="1">
    <location>
        <begin position="20"/>
        <end position="200"/>
    </location>
</feature>
<evidence type="ECO:0000313" key="3">
    <source>
        <dbReference type="EMBL" id="REG35949.1"/>
    </source>
</evidence>
<dbReference type="SUPFAM" id="SSF50494">
    <property type="entry name" value="Trypsin-like serine proteases"/>
    <property type="match status" value="1"/>
</dbReference>
<evidence type="ECO:0000313" key="2">
    <source>
        <dbReference type="EMBL" id="AKJ05259.1"/>
    </source>
</evidence>